<protein>
    <submittedName>
        <fullName evidence="5">N-acetylmuramoyl-L-alanine amidase LytC</fullName>
        <ecNumber evidence="5">3.5.1.28</ecNumber>
    </submittedName>
</protein>
<dbReference type="Gene3D" id="3.10.50.10">
    <property type="match status" value="1"/>
</dbReference>
<keyword evidence="3" id="KW-0732">Signal</keyword>
<gene>
    <name evidence="5" type="primary">lytC_11</name>
    <name evidence="5" type="ORF">WY13_01548</name>
</gene>
<comment type="caution">
    <text evidence="5">The sequence shown here is derived from an EMBL/GenBank/DDBJ whole genome shotgun (WGS) entry which is preliminary data.</text>
</comment>
<dbReference type="PATRIC" id="fig|1538.10.peg.461"/>
<dbReference type="RefSeq" id="WP_192845002.1">
    <property type="nucleotide sequence ID" value="NZ_LITT01000011.1"/>
</dbReference>
<dbReference type="InterPro" id="IPR017853">
    <property type="entry name" value="GH"/>
</dbReference>
<dbReference type="Pfam" id="PF04122">
    <property type="entry name" value="CW_binding_2"/>
    <property type="match status" value="3"/>
</dbReference>
<sequence length="634" mass="69569">MKKIHILFCFLFIMLFMAVQDAAAAPSNIRFGGMDRYETAVNISQNNFQKSEYVVLVSGENFPDAISAAPLAKKYNAPILITEGTNLNSNVDEEIKRLGAKNVFIVGGIGAVCKTIEEQLTALNIQVTRISGQDRYETSAKVAENIGTSNGVVLASGENFPDALSIASIAAAKQMPILLTPAKILPDSVKAYINNNSISKSYVVGGIDVINANVVKDLPNMKRLSGIDRYETNLNVINEFIGDLNFSNVYLAYGGDFPDALCGSAAAAKDFAPIVLVNKSYTKAQSLIRSKMDSISLLKILGGTSVVSDALVQSILYPDKTVLGYTTYYYEGDSSSYNSLVNHSQAIDSIATDTYIMDSTGNINGSVPYNQVSYANDNKIKTYAMVSNSFSGDIAKGVLENSTNRQKLISNILQNLKSNNYKGVNIDIENVYYYDRSYFTTFMGELYNTLSPQGFEVTIAVPAKTSDSMWQSWIGAYDYAEIAKASDKIVLMTYDEHWSGGDPGAIAPISWVENVIDYAITVIPKDKILLGLAAYAYDWPSNGAKAKSYGISEAYNMASRNGVQVKWDSAAKSPYFNYTDSSGIYHTVYFENSTSISYKLDIVNNYDLGGVSIWRLGLENSDYWETISNKFNRY</sequence>
<dbReference type="GO" id="GO:0008745">
    <property type="term" value="F:N-acetylmuramoyl-L-alanine amidase activity"/>
    <property type="evidence" value="ECO:0007669"/>
    <property type="project" value="UniProtKB-EC"/>
</dbReference>
<feature type="chain" id="PRO_5007879000" evidence="3">
    <location>
        <begin position="25"/>
        <end position="634"/>
    </location>
</feature>
<dbReference type="GO" id="GO:0005975">
    <property type="term" value="P:carbohydrate metabolic process"/>
    <property type="evidence" value="ECO:0007669"/>
    <property type="project" value="InterPro"/>
</dbReference>
<proteinExistence type="predicted"/>
<dbReference type="SUPFAM" id="SSF51445">
    <property type="entry name" value="(Trans)glycosidases"/>
    <property type="match status" value="1"/>
</dbReference>
<evidence type="ECO:0000259" key="4">
    <source>
        <dbReference type="PROSITE" id="PS51910"/>
    </source>
</evidence>
<evidence type="ECO:0000313" key="5">
    <source>
        <dbReference type="EMBL" id="OAA90644.1"/>
    </source>
</evidence>
<dbReference type="Gene3D" id="3.20.20.80">
    <property type="entry name" value="Glycosidases"/>
    <property type="match status" value="1"/>
</dbReference>
<feature type="domain" description="GH18" evidence="4">
    <location>
        <begin position="320"/>
        <end position="634"/>
    </location>
</feature>
<keyword evidence="1 5" id="KW-0378">Hydrolase</keyword>
<evidence type="ECO:0000256" key="2">
    <source>
        <dbReference type="ARBA" id="ARBA00023295"/>
    </source>
</evidence>
<dbReference type="SMART" id="SM00636">
    <property type="entry name" value="Glyco_18"/>
    <property type="match status" value="1"/>
</dbReference>
<keyword evidence="2" id="KW-0326">Glycosidase</keyword>
<dbReference type="Pfam" id="PF00704">
    <property type="entry name" value="Glyco_hydro_18"/>
    <property type="match status" value="1"/>
</dbReference>
<organism evidence="5 6">
    <name type="scientific">Clostridium ljungdahlii</name>
    <dbReference type="NCBI Taxonomy" id="1538"/>
    <lineage>
        <taxon>Bacteria</taxon>
        <taxon>Bacillati</taxon>
        <taxon>Bacillota</taxon>
        <taxon>Clostridia</taxon>
        <taxon>Eubacteriales</taxon>
        <taxon>Clostridiaceae</taxon>
        <taxon>Clostridium</taxon>
    </lineage>
</organism>
<dbReference type="InterPro" id="IPR029070">
    <property type="entry name" value="Chitinase_insertion_sf"/>
</dbReference>
<dbReference type="CDD" id="cd02874">
    <property type="entry name" value="GH18_CFLE_spore_hydrolase"/>
    <property type="match status" value="1"/>
</dbReference>
<dbReference type="PANTHER" id="PTHR46066">
    <property type="entry name" value="CHITINASE DOMAIN-CONTAINING PROTEIN 1 FAMILY MEMBER"/>
    <property type="match status" value="1"/>
</dbReference>
<dbReference type="InterPro" id="IPR007253">
    <property type="entry name" value="Cell_wall-bd_2"/>
</dbReference>
<dbReference type="EMBL" id="LITT01000011">
    <property type="protein sequence ID" value="OAA90644.1"/>
    <property type="molecule type" value="Genomic_DNA"/>
</dbReference>
<accession>A0A166R990</accession>
<dbReference type="GO" id="GO:0008061">
    <property type="term" value="F:chitin binding"/>
    <property type="evidence" value="ECO:0007669"/>
    <property type="project" value="InterPro"/>
</dbReference>
<evidence type="ECO:0000313" key="6">
    <source>
        <dbReference type="Proteomes" id="UP000077407"/>
    </source>
</evidence>
<evidence type="ECO:0000256" key="3">
    <source>
        <dbReference type="SAM" id="SignalP"/>
    </source>
</evidence>
<feature type="signal peptide" evidence="3">
    <location>
        <begin position="1"/>
        <end position="24"/>
    </location>
</feature>
<dbReference type="InterPro" id="IPR041704">
    <property type="entry name" value="CFLE_GH18"/>
</dbReference>
<evidence type="ECO:0000256" key="1">
    <source>
        <dbReference type="ARBA" id="ARBA00022801"/>
    </source>
</evidence>
<name>A0A166R990_9CLOT</name>
<dbReference type="AlphaFoldDB" id="A0A166R990"/>
<dbReference type="Gene3D" id="3.40.50.12090">
    <property type="match status" value="2"/>
</dbReference>
<reference evidence="5 6" key="1">
    <citation type="journal article" date="2015" name="Biotechnol. Bioeng.">
        <title>Genome sequence and phenotypic characterization of Caulobacter segnis.</title>
        <authorList>
            <person name="Patel S."/>
            <person name="Fletcher B."/>
            <person name="Scott D.C."/>
            <person name="Ely B."/>
        </authorList>
    </citation>
    <scope>NUCLEOTIDE SEQUENCE [LARGE SCALE GENOMIC DNA]</scope>
    <source>
        <strain evidence="5 6">ERI-2</strain>
    </source>
</reference>
<dbReference type="PANTHER" id="PTHR46066:SF2">
    <property type="entry name" value="CHITINASE DOMAIN-CONTAINING PROTEIN 1"/>
    <property type="match status" value="1"/>
</dbReference>
<dbReference type="InterPro" id="IPR011583">
    <property type="entry name" value="Chitinase_II/V-like_cat"/>
</dbReference>
<dbReference type="PROSITE" id="PS51910">
    <property type="entry name" value="GH18_2"/>
    <property type="match status" value="1"/>
</dbReference>
<dbReference type="InterPro" id="IPR001223">
    <property type="entry name" value="Glyco_hydro18_cat"/>
</dbReference>
<dbReference type="EC" id="3.5.1.28" evidence="5"/>
<dbReference type="GO" id="GO:0016798">
    <property type="term" value="F:hydrolase activity, acting on glycosyl bonds"/>
    <property type="evidence" value="ECO:0007669"/>
    <property type="project" value="UniProtKB-KW"/>
</dbReference>
<dbReference type="Proteomes" id="UP000077407">
    <property type="component" value="Unassembled WGS sequence"/>
</dbReference>